<dbReference type="GO" id="GO:0140098">
    <property type="term" value="F:catalytic activity, acting on RNA"/>
    <property type="evidence" value="ECO:0007669"/>
    <property type="project" value="UniProtKB-ARBA"/>
</dbReference>
<dbReference type="GO" id="GO:0006396">
    <property type="term" value="P:RNA processing"/>
    <property type="evidence" value="ECO:0007669"/>
    <property type="project" value="UniProtKB-ARBA"/>
</dbReference>
<feature type="domain" description="Pseudouridine synthase RsuA/RluA-like" evidence="7">
    <location>
        <begin position="104"/>
        <end position="266"/>
    </location>
</feature>
<protein>
    <recommendedName>
        <fullName evidence="4">RNA pseudouridylate synthase</fullName>
    </recommendedName>
    <alternativeName>
        <fullName evidence="5">RNA-uridine isomerase</fullName>
    </alternativeName>
</protein>
<keyword evidence="6" id="KW-0694">RNA-binding</keyword>
<gene>
    <name evidence="8" type="ORF">H9763_03565</name>
</gene>
<dbReference type="InterPro" id="IPR006224">
    <property type="entry name" value="PsdUridine_synth_RluA-like_CS"/>
</dbReference>
<dbReference type="InterPro" id="IPR050188">
    <property type="entry name" value="RluA_PseudoU_synthase"/>
</dbReference>
<accession>A0A9D2SC32</accession>
<dbReference type="Proteomes" id="UP000886883">
    <property type="component" value="Unassembled WGS sequence"/>
</dbReference>
<evidence type="ECO:0000256" key="3">
    <source>
        <dbReference type="ARBA" id="ARBA00023235"/>
    </source>
</evidence>
<evidence type="ECO:0000256" key="2">
    <source>
        <dbReference type="ARBA" id="ARBA00010876"/>
    </source>
</evidence>
<dbReference type="InterPro" id="IPR020103">
    <property type="entry name" value="PsdUridine_synth_cat_dom_sf"/>
</dbReference>
<dbReference type="Gene3D" id="3.10.290.10">
    <property type="entry name" value="RNA-binding S4 domain"/>
    <property type="match status" value="1"/>
</dbReference>
<organism evidence="8 9">
    <name type="scientific">Candidatus Eisenbergiella merdigallinarum</name>
    <dbReference type="NCBI Taxonomy" id="2838552"/>
    <lineage>
        <taxon>Bacteria</taxon>
        <taxon>Bacillati</taxon>
        <taxon>Bacillota</taxon>
        <taxon>Clostridia</taxon>
        <taxon>Lachnospirales</taxon>
        <taxon>Lachnospiraceae</taxon>
        <taxon>Eisenbergiella</taxon>
    </lineage>
</organism>
<dbReference type="GO" id="GO:0001522">
    <property type="term" value="P:pseudouridine synthesis"/>
    <property type="evidence" value="ECO:0007669"/>
    <property type="project" value="InterPro"/>
</dbReference>
<dbReference type="AlphaFoldDB" id="A0A9D2SC32"/>
<comment type="catalytic activity">
    <reaction evidence="1">
        <text>a uridine in RNA = a pseudouridine in RNA</text>
        <dbReference type="Rhea" id="RHEA:48348"/>
        <dbReference type="Rhea" id="RHEA-COMP:12068"/>
        <dbReference type="Rhea" id="RHEA-COMP:12069"/>
        <dbReference type="ChEBI" id="CHEBI:65314"/>
        <dbReference type="ChEBI" id="CHEBI:65315"/>
    </reaction>
</comment>
<dbReference type="Pfam" id="PF00849">
    <property type="entry name" value="PseudoU_synth_2"/>
    <property type="match status" value="1"/>
</dbReference>
<keyword evidence="3" id="KW-0413">Isomerase</keyword>
<evidence type="ECO:0000256" key="1">
    <source>
        <dbReference type="ARBA" id="ARBA00000073"/>
    </source>
</evidence>
<dbReference type="InterPro" id="IPR006145">
    <property type="entry name" value="PsdUridine_synth_RsuA/RluA"/>
</dbReference>
<dbReference type="PANTHER" id="PTHR21600">
    <property type="entry name" value="MITOCHONDRIAL RNA PSEUDOURIDINE SYNTHASE"/>
    <property type="match status" value="1"/>
</dbReference>
<dbReference type="GO" id="GO:0009982">
    <property type="term" value="F:pseudouridine synthase activity"/>
    <property type="evidence" value="ECO:0007669"/>
    <property type="project" value="InterPro"/>
</dbReference>
<evidence type="ECO:0000256" key="6">
    <source>
        <dbReference type="PROSITE-ProRule" id="PRU00182"/>
    </source>
</evidence>
<evidence type="ECO:0000313" key="8">
    <source>
        <dbReference type="EMBL" id="HJB90530.1"/>
    </source>
</evidence>
<comment type="similarity">
    <text evidence="2">Belongs to the pseudouridine synthase RluA family.</text>
</comment>
<sequence>MRQIIVRDNEAGQRMDKFLQKYMKEAPVSFFYKMMRKKNILLNEKKCGGNEKLEKGDCIRLYLAEETLEKFGAPSSKGEEPSPYARAYEAIGALPVLWENECGLAVNKPAGLLSQKARPEDLSLNEWLIGYLLREKALTAQELSTFRPSVCNRLDRNTSGIVLCSKSLAGSQVLTEAIREKSAKKFYRLFALGRLEEPRVFTAWEKKDPASNRVRILWEPCEGASRIRTGIRPLLTGILPGTGEVTYAEAELFTGKTHQIRATFAAMGHPLLGDAKYGFKARDGGRKGIPVRGQMLHACRVEFSDTPGLSRAGLSGLTLTAPLPESFERVLAALKEKKDIEEN</sequence>
<reference evidence="8" key="1">
    <citation type="journal article" date="2021" name="PeerJ">
        <title>Extensive microbial diversity within the chicken gut microbiome revealed by metagenomics and culture.</title>
        <authorList>
            <person name="Gilroy R."/>
            <person name="Ravi A."/>
            <person name="Getino M."/>
            <person name="Pursley I."/>
            <person name="Horton D.L."/>
            <person name="Alikhan N.F."/>
            <person name="Baker D."/>
            <person name="Gharbi K."/>
            <person name="Hall N."/>
            <person name="Watson M."/>
            <person name="Adriaenssens E.M."/>
            <person name="Foster-Nyarko E."/>
            <person name="Jarju S."/>
            <person name="Secka A."/>
            <person name="Antonio M."/>
            <person name="Oren A."/>
            <person name="Chaudhuri R.R."/>
            <person name="La Ragione R."/>
            <person name="Hildebrand F."/>
            <person name="Pallen M.J."/>
        </authorList>
    </citation>
    <scope>NUCLEOTIDE SEQUENCE</scope>
    <source>
        <strain evidence="8">USAMLcec3-2134</strain>
    </source>
</reference>
<dbReference type="Gene3D" id="3.30.2350.10">
    <property type="entry name" value="Pseudouridine synthase"/>
    <property type="match status" value="1"/>
</dbReference>
<dbReference type="CDD" id="cd02869">
    <property type="entry name" value="PseudoU_synth_RluA_like"/>
    <property type="match status" value="1"/>
</dbReference>
<evidence type="ECO:0000259" key="7">
    <source>
        <dbReference type="Pfam" id="PF00849"/>
    </source>
</evidence>
<dbReference type="PROSITE" id="PS01129">
    <property type="entry name" value="PSI_RLU"/>
    <property type="match status" value="1"/>
</dbReference>
<reference evidence="8" key="2">
    <citation type="submission" date="2021-04" db="EMBL/GenBank/DDBJ databases">
        <authorList>
            <person name="Gilroy R."/>
        </authorList>
    </citation>
    <scope>NUCLEOTIDE SEQUENCE</scope>
    <source>
        <strain evidence="8">USAMLcec3-2134</strain>
    </source>
</reference>
<comment type="caution">
    <text evidence="8">The sequence shown here is derived from an EMBL/GenBank/DDBJ whole genome shotgun (WGS) entry which is preliminary data.</text>
</comment>
<evidence type="ECO:0000256" key="5">
    <source>
        <dbReference type="ARBA" id="ARBA00033164"/>
    </source>
</evidence>
<dbReference type="InterPro" id="IPR036986">
    <property type="entry name" value="S4_RNA-bd_sf"/>
</dbReference>
<proteinExistence type="inferred from homology"/>
<dbReference type="PROSITE" id="PS50889">
    <property type="entry name" value="S4"/>
    <property type="match status" value="1"/>
</dbReference>
<evidence type="ECO:0000313" key="9">
    <source>
        <dbReference type="Proteomes" id="UP000886883"/>
    </source>
</evidence>
<dbReference type="EMBL" id="DWXE01000010">
    <property type="protein sequence ID" value="HJB90530.1"/>
    <property type="molecule type" value="Genomic_DNA"/>
</dbReference>
<dbReference type="GO" id="GO:0003723">
    <property type="term" value="F:RNA binding"/>
    <property type="evidence" value="ECO:0007669"/>
    <property type="project" value="UniProtKB-KW"/>
</dbReference>
<evidence type="ECO:0000256" key="4">
    <source>
        <dbReference type="ARBA" id="ARBA00031870"/>
    </source>
</evidence>
<dbReference type="SUPFAM" id="SSF55120">
    <property type="entry name" value="Pseudouridine synthase"/>
    <property type="match status" value="1"/>
</dbReference>
<name>A0A9D2SC32_9FIRM</name>